<reference evidence="1" key="1">
    <citation type="submission" date="2019-08" db="EMBL/GenBank/DDBJ databases">
        <authorList>
            <person name="Kucharzyk K."/>
            <person name="Murdoch R.W."/>
            <person name="Higgins S."/>
            <person name="Loffler F."/>
        </authorList>
    </citation>
    <scope>NUCLEOTIDE SEQUENCE</scope>
</reference>
<name>A0A645BSL5_9ZZZZ</name>
<sequence length="59" mass="6863">MLIIAKVKPMQFVLDAVFLIFQVKVGDPSYNDGGKQHQYYDVKKCRHIKTIHLDQFLIA</sequence>
<comment type="caution">
    <text evidence="1">The sequence shown here is derived from an EMBL/GenBank/DDBJ whole genome shotgun (WGS) entry which is preliminary data.</text>
</comment>
<protein>
    <submittedName>
        <fullName evidence="1">Uncharacterized protein</fullName>
    </submittedName>
</protein>
<gene>
    <name evidence="1" type="ORF">SDC9_115298</name>
</gene>
<dbReference type="EMBL" id="VSSQ01022215">
    <property type="protein sequence ID" value="MPM68366.1"/>
    <property type="molecule type" value="Genomic_DNA"/>
</dbReference>
<organism evidence="1">
    <name type="scientific">bioreactor metagenome</name>
    <dbReference type="NCBI Taxonomy" id="1076179"/>
    <lineage>
        <taxon>unclassified sequences</taxon>
        <taxon>metagenomes</taxon>
        <taxon>ecological metagenomes</taxon>
    </lineage>
</organism>
<accession>A0A645BSL5</accession>
<evidence type="ECO:0000313" key="1">
    <source>
        <dbReference type="EMBL" id="MPM68366.1"/>
    </source>
</evidence>
<proteinExistence type="predicted"/>
<dbReference type="AlphaFoldDB" id="A0A645BSL5"/>